<dbReference type="SUPFAM" id="SSF160996">
    <property type="entry name" value="HI0933 insert domain-like"/>
    <property type="match status" value="1"/>
</dbReference>
<evidence type="ECO:0000256" key="1">
    <source>
        <dbReference type="ARBA" id="ARBA00001974"/>
    </source>
</evidence>
<feature type="domain" description="RsdA/BaiN/AoA(So)-like insert" evidence="5">
    <location>
        <begin position="209"/>
        <end position="365"/>
    </location>
</feature>
<dbReference type="Pfam" id="PF22780">
    <property type="entry name" value="HI0933_like_1st"/>
    <property type="match status" value="1"/>
</dbReference>
<evidence type="ECO:0000259" key="4">
    <source>
        <dbReference type="Pfam" id="PF03486"/>
    </source>
</evidence>
<reference evidence="6 7" key="1">
    <citation type="journal article" date="2019" name="Nat. Microbiol.">
        <title>Mediterranean grassland soil C-N compound turnover is dependent on rainfall and depth, and is mediated by genomically divergent microorganisms.</title>
        <authorList>
            <person name="Diamond S."/>
            <person name="Andeer P.F."/>
            <person name="Li Z."/>
            <person name="Crits-Christoph A."/>
            <person name="Burstein D."/>
            <person name="Anantharaman K."/>
            <person name="Lane K.R."/>
            <person name="Thomas B.C."/>
            <person name="Pan C."/>
            <person name="Northen T.R."/>
            <person name="Banfield J.F."/>
        </authorList>
    </citation>
    <scope>NUCLEOTIDE SEQUENCE [LARGE SCALE GENOMIC DNA]</scope>
    <source>
        <strain evidence="6">WS_4</strain>
    </source>
</reference>
<dbReference type="NCBIfam" id="TIGR00275">
    <property type="entry name" value="aminoacetone oxidase family FAD-binding enzyme"/>
    <property type="match status" value="1"/>
</dbReference>
<dbReference type="InterPro" id="IPR004792">
    <property type="entry name" value="BaiN-like"/>
</dbReference>
<dbReference type="Pfam" id="PF03486">
    <property type="entry name" value="HI0933_like"/>
    <property type="match status" value="1"/>
</dbReference>
<dbReference type="SUPFAM" id="SSF51905">
    <property type="entry name" value="FAD/NAD(P)-binding domain"/>
    <property type="match status" value="1"/>
</dbReference>
<protein>
    <submittedName>
        <fullName evidence="6">Aminoacetone oxidase family FAD-binding enzyme</fullName>
    </submittedName>
</protein>
<keyword evidence="3" id="KW-0274">FAD</keyword>
<organism evidence="6 7">
    <name type="scientific">Eiseniibacteriota bacterium</name>
    <dbReference type="NCBI Taxonomy" id="2212470"/>
    <lineage>
        <taxon>Bacteria</taxon>
        <taxon>Candidatus Eiseniibacteriota</taxon>
    </lineage>
</organism>
<evidence type="ECO:0000256" key="3">
    <source>
        <dbReference type="ARBA" id="ARBA00022827"/>
    </source>
</evidence>
<dbReference type="InterPro" id="IPR057661">
    <property type="entry name" value="RsdA/BaiN/AoA(So)_Rossmann"/>
</dbReference>
<comment type="cofactor">
    <cofactor evidence="1">
        <name>FAD</name>
        <dbReference type="ChEBI" id="CHEBI:57692"/>
    </cofactor>
</comment>
<dbReference type="Proteomes" id="UP000319829">
    <property type="component" value="Unassembled WGS sequence"/>
</dbReference>
<evidence type="ECO:0000313" key="6">
    <source>
        <dbReference type="EMBL" id="TMQ53786.1"/>
    </source>
</evidence>
<evidence type="ECO:0000256" key="2">
    <source>
        <dbReference type="ARBA" id="ARBA00022630"/>
    </source>
</evidence>
<gene>
    <name evidence="6" type="ORF">E6K74_08415</name>
</gene>
<dbReference type="Gene3D" id="1.10.8.260">
    <property type="entry name" value="HI0933 insert domain-like"/>
    <property type="match status" value="1"/>
</dbReference>
<evidence type="ECO:0000313" key="7">
    <source>
        <dbReference type="Proteomes" id="UP000319829"/>
    </source>
</evidence>
<dbReference type="InterPro" id="IPR036188">
    <property type="entry name" value="FAD/NAD-bd_sf"/>
</dbReference>
<dbReference type="PANTHER" id="PTHR42887:SF2">
    <property type="entry name" value="OS12G0638800 PROTEIN"/>
    <property type="match status" value="1"/>
</dbReference>
<proteinExistence type="predicted"/>
<keyword evidence="2" id="KW-0285">Flavoprotein</keyword>
<dbReference type="AlphaFoldDB" id="A0A538SQZ3"/>
<sequence length="426" mass="45808">MVVIGAGAAGFAAAIFAARSGRTRVRSGLRVLLLERTRDGGRKILMSGGGRCNVLPSAIDPAQFVTGSSPHTLKKLLLSWPLQEQRRFFEEELCLPLALEPETGKLFPVSNKSRDVRDRLRDMAERDGAELRFDSYVTGLEAEPRPVGSAGAAAHPDQPAWRVRLQGGAEIRAAQVVIATGGLSVPATGSDGTGLDLVRRLGHTIHDTYPALTPLTAEPHRYAALAGVSLPVTMEAPGAKRKLVTSGGFLFTHKGYSGPAVLNLSHLAVLSRRAGGEPQKIYVRWTTSDAEQWDRILLQGEGTLLGLLRPHLPARLAETLLEMAGIDGRTQRSRLRREERRRLVETLTKHALPWTGDEGYKRAEVTGGGVALNEIDPRTMESRLCPGLFLCGEILDAFGPIGGYNFAWAWATGRAAGLGAASLPGS</sequence>
<dbReference type="InterPro" id="IPR055178">
    <property type="entry name" value="RsdA/BaiN/AoA(So)-like_dom"/>
</dbReference>
<evidence type="ECO:0000259" key="5">
    <source>
        <dbReference type="Pfam" id="PF22780"/>
    </source>
</evidence>
<dbReference type="Gene3D" id="3.50.50.60">
    <property type="entry name" value="FAD/NAD(P)-binding domain"/>
    <property type="match status" value="1"/>
</dbReference>
<feature type="domain" description="RsdA/BaiN/AoA(So)-like Rossmann fold-like" evidence="4">
    <location>
        <begin position="2"/>
        <end position="417"/>
    </location>
</feature>
<accession>A0A538SQZ3</accession>
<dbReference type="EMBL" id="VBOU01000080">
    <property type="protein sequence ID" value="TMQ53786.1"/>
    <property type="molecule type" value="Genomic_DNA"/>
</dbReference>
<dbReference type="InterPro" id="IPR023166">
    <property type="entry name" value="BaiN-like_dom_sf"/>
</dbReference>
<dbReference type="Gene3D" id="2.40.30.10">
    <property type="entry name" value="Translation factors"/>
    <property type="match status" value="1"/>
</dbReference>
<name>A0A538SQZ3_UNCEI</name>
<comment type="caution">
    <text evidence="6">The sequence shown here is derived from an EMBL/GenBank/DDBJ whole genome shotgun (WGS) entry which is preliminary data.</text>
</comment>
<dbReference type="PANTHER" id="PTHR42887">
    <property type="entry name" value="OS12G0638800 PROTEIN"/>
    <property type="match status" value="1"/>
</dbReference>